<dbReference type="AlphaFoldDB" id="A0A8A1MG91"/>
<evidence type="ECO:0000313" key="3">
    <source>
        <dbReference type="Proteomes" id="UP000663671"/>
    </source>
</evidence>
<name>A0A8A1MG91_AJECA</name>
<gene>
    <name evidence="2" type="ORF">I7I51_01990</name>
</gene>
<dbReference type="EMBL" id="CP069114">
    <property type="protein sequence ID" value="QSS64915.1"/>
    <property type="molecule type" value="Genomic_DNA"/>
</dbReference>
<feature type="region of interest" description="Disordered" evidence="1">
    <location>
        <begin position="72"/>
        <end position="95"/>
    </location>
</feature>
<dbReference type="VEuPathDB" id="FungiDB:I7I51_01990"/>
<proteinExistence type="predicted"/>
<organism evidence="2 3">
    <name type="scientific">Ajellomyces capsulatus</name>
    <name type="common">Darling's disease fungus</name>
    <name type="synonym">Histoplasma capsulatum</name>
    <dbReference type="NCBI Taxonomy" id="5037"/>
    <lineage>
        <taxon>Eukaryota</taxon>
        <taxon>Fungi</taxon>
        <taxon>Dikarya</taxon>
        <taxon>Ascomycota</taxon>
        <taxon>Pezizomycotina</taxon>
        <taxon>Eurotiomycetes</taxon>
        <taxon>Eurotiomycetidae</taxon>
        <taxon>Onygenales</taxon>
        <taxon>Ajellomycetaceae</taxon>
        <taxon>Histoplasma</taxon>
    </lineage>
</organism>
<evidence type="ECO:0000256" key="1">
    <source>
        <dbReference type="SAM" id="MobiDB-lite"/>
    </source>
</evidence>
<accession>A0A8A1MG91</accession>
<sequence>MIDANFPVALTYSGTPGCTLHTPGLSQGIDSLGDGTGTPATIDHCPHWAKENPKRLIFGLNITLPKSLGHHGAVSAMGNRETEKPSNVGDPGRSQSNYNATLVIVLLERGAPSVDNYRA</sequence>
<evidence type="ECO:0000313" key="2">
    <source>
        <dbReference type="EMBL" id="QSS64915.1"/>
    </source>
</evidence>
<protein>
    <submittedName>
        <fullName evidence="2">Uncharacterized protein</fullName>
    </submittedName>
</protein>
<dbReference type="Proteomes" id="UP000663671">
    <property type="component" value="Chromosome 1"/>
</dbReference>
<reference evidence="2" key="1">
    <citation type="submission" date="2021-01" db="EMBL/GenBank/DDBJ databases">
        <title>Chromosome-level genome assembly of a human fungal pathogen reveals clustering of transcriptionally co-regulated genes.</title>
        <authorList>
            <person name="Voorhies M."/>
            <person name="Cohen S."/>
            <person name="Shea T.P."/>
            <person name="Petrus S."/>
            <person name="Munoz J.F."/>
            <person name="Poplawski S."/>
            <person name="Goldman W.E."/>
            <person name="Michael T."/>
            <person name="Cuomo C.A."/>
            <person name="Sil A."/>
            <person name="Beyhan S."/>
        </authorList>
    </citation>
    <scope>NUCLEOTIDE SEQUENCE</scope>
    <source>
        <strain evidence="2">WU24</strain>
    </source>
</reference>